<dbReference type="Pfam" id="PF05026">
    <property type="entry name" value="DCP2"/>
    <property type="match status" value="1"/>
</dbReference>
<feature type="compositionally biased region" description="Polar residues" evidence="9">
    <location>
        <begin position="436"/>
        <end position="446"/>
    </location>
</feature>
<dbReference type="GO" id="GO:0000932">
    <property type="term" value="C:P-body"/>
    <property type="evidence" value="ECO:0007669"/>
    <property type="project" value="TreeGrafter"/>
</dbReference>
<evidence type="ECO:0000256" key="8">
    <source>
        <dbReference type="ARBA" id="ARBA00023211"/>
    </source>
</evidence>
<evidence type="ECO:0000256" key="7">
    <source>
        <dbReference type="ARBA" id="ARBA00022884"/>
    </source>
</evidence>
<evidence type="ECO:0000256" key="9">
    <source>
        <dbReference type="SAM" id="MobiDB-lite"/>
    </source>
</evidence>
<feature type="compositionally biased region" description="Polar residues" evidence="9">
    <location>
        <begin position="312"/>
        <end position="324"/>
    </location>
</feature>
<dbReference type="InterPro" id="IPR044099">
    <property type="entry name" value="Dcp2_NUDIX"/>
</dbReference>
<feature type="region of interest" description="Disordered" evidence="9">
    <location>
        <begin position="261"/>
        <end position="333"/>
    </location>
</feature>
<evidence type="ECO:0000256" key="4">
    <source>
        <dbReference type="ARBA" id="ARBA00022490"/>
    </source>
</evidence>
<evidence type="ECO:0000256" key="2">
    <source>
        <dbReference type="ARBA" id="ARBA00004496"/>
    </source>
</evidence>
<dbReference type="GO" id="GO:0030145">
    <property type="term" value="F:manganese ion binding"/>
    <property type="evidence" value="ECO:0007669"/>
    <property type="project" value="InterPro"/>
</dbReference>
<accession>S8ELZ8</accession>
<keyword evidence="12" id="KW-1185">Reference proteome</keyword>
<evidence type="ECO:0000256" key="1">
    <source>
        <dbReference type="ARBA" id="ARBA00001936"/>
    </source>
</evidence>
<dbReference type="OrthoDB" id="18996at2759"/>
<feature type="compositionally biased region" description="Basic residues" evidence="9">
    <location>
        <begin position="476"/>
        <end position="487"/>
    </location>
</feature>
<feature type="region of interest" description="Disordered" evidence="9">
    <location>
        <begin position="381"/>
        <end position="493"/>
    </location>
</feature>
<evidence type="ECO:0000259" key="10">
    <source>
        <dbReference type="PROSITE" id="PS51462"/>
    </source>
</evidence>
<comment type="subcellular location">
    <subcellularLocation>
        <location evidence="2">Cytoplasm</location>
    </subcellularLocation>
</comment>
<comment type="similarity">
    <text evidence="3">Belongs to the Nudix hydrolase family. DCP2 subfamily.</text>
</comment>
<name>S8ELZ8_FOMSC</name>
<dbReference type="SUPFAM" id="SSF140586">
    <property type="entry name" value="Dcp2 domain-like"/>
    <property type="match status" value="1"/>
</dbReference>
<dbReference type="InParanoid" id="S8ELZ8"/>
<dbReference type="STRING" id="743788.S8ELZ8"/>
<dbReference type="SMART" id="SM01125">
    <property type="entry name" value="DCP2"/>
    <property type="match status" value="1"/>
</dbReference>
<reference evidence="11 12" key="1">
    <citation type="journal article" date="2012" name="Science">
        <title>The Paleozoic origin of enzymatic lignin decomposition reconstructed from 31 fungal genomes.</title>
        <authorList>
            <person name="Floudas D."/>
            <person name="Binder M."/>
            <person name="Riley R."/>
            <person name="Barry K."/>
            <person name="Blanchette R.A."/>
            <person name="Henrissat B."/>
            <person name="Martinez A.T."/>
            <person name="Otillar R."/>
            <person name="Spatafora J.W."/>
            <person name="Yadav J.S."/>
            <person name="Aerts A."/>
            <person name="Benoit I."/>
            <person name="Boyd A."/>
            <person name="Carlson A."/>
            <person name="Copeland A."/>
            <person name="Coutinho P.M."/>
            <person name="de Vries R.P."/>
            <person name="Ferreira P."/>
            <person name="Findley K."/>
            <person name="Foster B."/>
            <person name="Gaskell J."/>
            <person name="Glotzer D."/>
            <person name="Gorecki P."/>
            <person name="Heitman J."/>
            <person name="Hesse C."/>
            <person name="Hori C."/>
            <person name="Igarashi K."/>
            <person name="Jurgens J.A."/>
            <person name="Kallen N."/>
            <person name="Kersten P."/>
            <person name="Kohler A."/>
            <person name="Kuees U."/>
            <person name="Kumar T.K.A."/>
            <person name="Kuo A."/>
            <person name="LaButti K."/>
            <person name="Larrondo L.F."/>
            <person name="Lindquist E."/>
            <person name="Ling A."/>
            <person name="Lombard V."/>
            <person name="Lucas S."/>
            <person name="Lundell T."/>
            <person name="Martin R."/>
            <person name="McLaughlin D.J."/>
            <person name="Morgenstern I."/>
            <person name="Morin E."/>
            <person name="Murat C."/>
            <person name="Nagy L.G."/>
            <person name="Nolan M."/>
            <person name="Ohm R.A."/>
            <person name="Patyshakuliyeva A."/>
            <person name="Rokas A."/>
            <person name="Ruiz-Duenas F.J."/>
            <person name="Sabat G."/>
            <person name="Salamov A."/>
            <person name="Samejima M."/>
            <person name="Schmutz J."/>
            <person name="Slot J.C."/>
            <person name="St John F."/>
            <person name="Stenlid J."/>
            <person name="Sun H."/>
            <person name="Sun S."/>
            <person name="Syed K."/>
            <person name="Tsang A."/>
            <person name="Wiebenga A."/>
            <person name="Young D."/>
            <person name="Pisabarro A."/>
            <person name="Eastwood D.C."/>
            <person name="Martin F."/>
            <person name="Cullen D."/>
            <person name="Grigoriev I.V."/>
            <person name="Hibbett D.S."/>
        </authorList>
    </citation>
    <scope>NUCLEOTIDE SEQUENCE</scope>
    <source>
        <strain evidence="12">FP-58527</strain>
    </source>
</reference>
<dbReference type="AlphaFoldDB" id="S8ELZ8"/>
<keyword evidence="5" id="KW-0479">Metal-binding</keyword>
<feature type="domain" description="Nudix hydrolase" evidence="10">
    <location>
        <begin position="119"/>
        <end position="250"/>
    </location>
</feature>
<dbReference type="InterPro" id="IPR007722">
    <property type="entry name" value="DCP2_BoxA"/>
</dbReference>
<dbReference type="GO" id="GO:0003723">
    <property type="term" value="F:RNA binding"/>
    <property type="evidence" value="ECO:0007669"/>
    <property type="project" value="UniProtKB-KW"/>
</dbReference>
<dbReference type="EMBL" id="KE504127">
    <property type="protein sequence ID" value="EPT04354.1"/>
    <property type="molecule type" value="Genomic_DNA"/>
</dbReference>
<evidence type="ECO:0000256" key="6">
    <source>
        <dbReference type="ARBA" id="ARBA00022801"/>
    </source>
</evidence>
<keyword evidence="4" id="KW-0963">Cytoplasm</keyword>
<dbReference type="eggNOG" id="KOG2937">
    <property type="taxonomic scope" value="Eukaryota"/>
</dbReference>
<proteinExistence type="inferred from homology"/>
<dbReference type="Gene3D" id="1.10.10.1050">
    <property type="entry name" value="Dcp2, box A domain"/>
    <property type="match status" value="1"/>
</dbReference>
<evidence type="ECO:0000313" key="11">
    <source>
        <dbReference type="EMBL" id="EPT04354.1"/>
    </source>
</evidence>
<gene>
    <name evidence="11" type="ORF">FOMPIDRAFT_1157500</name>
</gene>
<dbReference type="InterPro" id="IPR036189">
    <property type="entry name" value="DCP2_BoxA_sf"/>
</dbReference>
<dbReference type="PROSITE" id="PS00893">
    <property type="entry name" value="NUDIX_BOX"/>
    <property type="match status" value="1"/>
</dbReference>
<dbReference type="CDD" id="cd03672">
    <property type="entry name" value="NUDIX_Dcp2p_Nudt20"/>
    <property type="match status" value="1"/>
</dbReference>
<keyword evidence="7" id="KW-0694">RNA-binding</keyword>
<dbReference type="InterPro" id="IPR015797">
    <property type="entry name" value="NUDIX_hydrolase-like_dom_sf"/>
</dbReference>
<dbReference type="HOGENOM" id="CLU_022385_0_0_1"/>
<dbReference type="PANTHER" id="PTHR23114:SF17">
    <property type="entry name" value="M7GPPPN-MRNA HYDROLASE"/>
    <property type="match status" value="1"/>
</dbReference>
<dbReference type="SUPFAM" id="SSF55811">
    <property type="entry name" value="Nudix"/>
    <property type="match status" value="1"/>
</dbReference>
<organism evidence="11 12">
    <name type="scientific">Fomitopsis schrenkii</name>
    <name type="common">Brown rot fungus</name>
    <dbReference type="NCBI Taxonomy" id="2126942"/>
    <lineage>
        <taxon>Eukaryota</taxon>
        <taxon>Fungi</taxon>
        <taxon>Dikarya</taxon>
        <taxon>Basidiomycota</taxon>
        <taxon>Agaricomycotina</taxon>
        <taxon>Agaricomycetes</taxon>
        <taxon>Polyporales</taxon>
        <taxon>Fomitopsis</taxon>
    </lineage>
</organism>
<evidence type="ECO:0000256" key="5">
    <source>
        <dbReference type="ARBA" id="ARBA00022723"/>
    </source>
</evidence>
<protein>
    <recommendedName>
        <fullName evidence="10">Nudix hydrolase domain-containing protein</fullName>
    </recommendedName>
</protein>
<dbReference type="InterPro" id="IPR000086">
    <property type="entry name" value="NUDIX_hydrolase_dom"/>
</dbReference>
<dbReference type="Proteomes" id="UP000015241">
    <property type="component" value="Unassembled WGS sequence"/>
</dbReference>
<dbReference type="Gene3D" id="3.90.79.10">
    <property type="entry name" value="Nucleoside Triphosphate Pyrophosphohydrolase"/>
    <property type="match status" value="1"/>
</dbReference>
<dbReference type="PROSITE" id="PS51462">
    <property type="entry name" value="NUDIX"/>
    <property type="match status" value="1"/>
</dbReference>
<dbReference type="FunFam" id="3.90.79.10:FF:000003">
    <property type="entry name" value="M7GpppN-mRNA hydrolase isoform 2"/>
    <property type="match status" value="1"/>
</dbReference>
<dbReference type="GO" id="GO:0000184">
    <property type="term" value="P:nuclear-transcribed mRNA catabolic process, nonsense-mediated decay"/>
    <property type="evidence" value="ECO:0007669"/>
    <property type="project" value="InterPro"/>
</dbReference>
<dbReference type="Pfam" id="PF00293">
    <property type="entry name" value="NUDIX"/>
    <property type="match status" value="1"/>
</dbReference>
<keyword evidence="8" id="KW-0464">Manganese</keyword>
<dbReference type="GO" id="GO:0140933">
    <property type="term" value="F:5'-(N(7)-methylguanosine 5'-triphospho)-[mRNA] hydrolase activity"/>
    <property type="evidence" value="ECO:0007669"/>
    <property type="project" value="InterPro"/>
</dbReference>
<feature type="region of interest" description="Disordered" evidence="9">
    <location>
        <begin position="1"/>
        <end position="24"/>
    </location>
</feature>
<evidence type="ECO:0000256" key="3">
    <source>
        <dbReference type="ARBA" id="ARBA00005279"/>
    </source>
</evidence>
<sequence length="739" mass="80929">MASSSSSSPEISSAPTATGSSPSSVQYAHLSREEVLEELSSRFILNLPDEELASVERVCFQMEQAHWYYEDFIREQNPAKFPSYTLKTFCEILFRTCPPLQHLANDHDRAFDQFMQYKTRVPVCGAIMLNETWDKCVLVKGWKSSAGWGFPKGKINQQEPRPRCAVREVLEETGYDLDGQIVPEDVIQMSIKEQSISLYIVPGVPEDYPFETKTRKEISKIQWFRLSDLPTWRRNKIVPGKFYLISPFIGPLKAFIHDRKPRNLPRRNGQSQASHAKLNAHVSSEDDAANLESHTSTNGDHAQESSSQSSSADNGEPQTPSPQYSAPHVNYQPPSHLELHAEAAEISLDGVDPHFARLLNSLTLSASATAVENAKLPIIQPRATSPPKAPVPANISNVPESPELHTDWSATIPRRFDPPRGPTAKHGVQADYLSRPLTSTPSTASLNGAHPDSGQGLQSQRPPSSHAMVNDTQAKHSPRLARARRASRASADISPYLSRPHDIQKEMKYISLLENVARESDRLSSHLARQTPSISESLHSYSGPPAIPPTSTFGRHDEPLLYPSASTAGSAYLPYNGMSSFDSTYDDPFTVRPRTSNAFHPLPYPAPSRKASLHEDQLRFMTPGLESLTPRVPVCPFTPSAHGPANGISRPASMAPLRVVPPPQYSMYEGPPHMSQISGPPLSPSAAYGAAAAIPPPMPVNSMRAVNNAHLLSILNTPSTAPRPLAASGLMSVNGVGPR</sequence>
<keyword evidence="6" id="KW-0378">Hydrolase</keyword>
<dbReference type="InterPro" id="IPR020084">
    <property type="entry name" value="NUDIX_hydrolase_CS"/>
</dbReference>
<dbReference type="PANTHER" id="PTHR23114">
    <property type="entry name" value="M7GPPPN-MRNA HYDROLASE"/>
    <property type="match status" value="1"/>
</dbReference>
<comment type="cofactor">
    <cofactor evidence="1">
        <name>Mn(2+)</name>
        <dbReference type="ChEBI" id="CHEBI:29035"/>
    </cofactor>
</comment>
<dbReference type="GO" id="GO:0000290">
    <property type="term" value="P:deadenylation-dependent decapping of nuclear-transcribed mRNA"/>
    <property type="evidence" value="ECO:0007669"/>
    <property type="project" value="InterPro"/>
</dbReference>
<evidence type="ECO:0000313" key="12">
    <source>
        <dbReference type="Proteomes" id="UP000015241"/>
    </source>
</evidence>